<dbReference type="Gene3D" id="3.40.50.980">
    <property type="match status" value="2"/>
</dbReference>
<protein>
    <submittedName>
        <fullName evidence="5">Acyl-CoA synthetase (AMP-forming)/AMP-acid ligase II</fullName>
    </submittedName>
</protein>
<dbReference type="PANTHER" id="PTHR43201">
    <property type="entry name" value="ACYL-COA SYNTHETASE"/>
    <property type="match status" value="1"/>
</dbReference>
<feature type="domain" description="AMP-binding enzyme C-terminal" evidence="4">
    <location>
        <begin position="453"/>
        <end position="529"/>
    </location>
</feature>
<dbReference type="AlphaFoldDB" id="A0A1I7LZX7"/>
<sequence>MRTDVSGWRVRLDDALIAEHVGSGAWRNQTIGDMARALAARDPRRVTHVFEGRAWTIGELVADADALAGSLRAMGLRPGDVVSFQLPNWVEALVIDLAAAMLGLVVAPIVPIYRDAELAYMLADAGVKAAFVPGEYRGVDYMAMMRRLAPQLPALKLICPVRLAPGERDARGYEALVGAGNQLGSAPAVDPNAVKLILYTSGTTGRPKGVLHSHNSMEYAVRRAIEHWGQGEGDTMLMASPVTHITGYGSGLELPIQSGMRAVFMERWNAAEGVALIEREQATMSMGATPFLQELLAEAARQGKRLPSLRSYACGGAAVPPALIRKSREVLENCKAFRVFGASEVPLTTLGFVGDGQVDLAAETDGEIVHYEVRVVDDDGRDLPPGIEGEICARGPAMMIGYADPLQTAESFDEDGYFRTGDLGHVTPERAIVITGRKKDLINRGGEKISAKEVEDILHRHAAIDEAAVVAMPHERLGETVCAFVTLKAGQALDFERLVAHVGANGVARQKYPERLVVLDALPRTPTGKIRKDRLREDIRARLQAERSAV</sequence>
<dbReference type="STRING" id="1035707.SAMN05216552_104530"/>
<evidence type="ECO:0000256" key="2">
    <source>
        <dbReference type="ARBA" id="ARBA00022598"/>
    </source>
</evidence>
<dbReference type="RefSeq" id="WP_093560211.1">
    <property type="nucleotide sequence ID" value="NZ_FPBO01000045.1"/>
</dbReference>
<dbReference type="GO" id="GO:0006631">
    <property type="term" value="P:fatty acid metabolic process"/>
    <property type="evidence" value="ECO:0007669"/>
    <property type="project" value="TreeGrafter"/>
</dbReference>
<evidence type="ECO:0000313" key="5">
    <source>
        <dbReference type="EMBL" id="SFV15239.1"/>
    </source>
</evidence>
<evidence type="ECO:0000259" key="4">
    <source>
        <dbReference type="Pfam" id="PF13193"/>
    </source>
</evidence>
<dbReference type="PANTHER" id="PTHR43201:SF5">
    <property type="entry name" value="MEDIUM-CHAIN ACYL-COA LIGASE ACSF2, MITOCHONDRIAL"/>
    <property type="match status" value="1"/>
</dbReference>
<dbReference type="Proteomes" id="UP000199391">
    <property type="component" value="Unassembled WGS sequence"/>
</dbReference>
<dbReference type="SUPFAM" id="SSF56801">
    <property type="entry name" value="Acetyl-CoA synthetase-like"/>
    <property type="match status" value="1"/>
</dbReference>
<dbReference type="PROSITE" id="PS00455">
    <property type="entry name" value="AMP_BINDING"/>
    <property type="match status" value="1"/>
</dbReference>
<dbReference type="InterPro" id="IPR000873">
    <property type="entry name" value="AMP-dep_synth/lig_dom"/>
</dbReference>
<dbReference type="InterPro" id="IPR025110">
    <property type="entry name" value="AMP-bd_C"/>
</dbReference>
<dbReference type="InterPro" id="IPR045851">
    <property type="entry name" value="AMP-bd_C_sf"/>
</dbReference>
<feature type="domain" description="AMP-dependent synthetase/ligase" evidence="3">
    <location>
        <begin position="39"/>
        <end position="402"/>
    </location>
</feature>
<dbReference type="OrthoDB" id="9766486at2"/>
<dbReference type="GO" id="GO:0031956">
    <property type="term" value="F:medium-chain fatty acid-CoA ligase activity"/>
    <property type="evidence" value="ECO:0007669"/>
    <property type="project" value="TreeGrafter"/>
</dbReference>
<reference evidence="6" key="1">
    <citation type="submission" date="2016-10" db="EMBL/GenBank/DDBJ databases">
        <authorList>
            <person name="Varghese N."/>
            <person name="Submissions S."/>
        </authorList>
    </citation>
    <scope>NUCLEOTIDE SEQUENCE [LARGE SCALE GENOMIC DNA]</scope>
    <source>
        <strain evidence="6">CGMCC 1.11014</strain>
    </source>
</reference>
<proteinExistence type="inferred from homology"/>
<evidence type="ECO:0000313" key="6">
    <source>
        <dbReference type="Proteomes" id="UP000199391"/>
    </source>
</evidence>
<name>A0A1I7LZX7_9BURK</name>
<dbReference type="Gene3D" id="2.30.38.10">
    <property type="entry name" value="Luciferase, Domain 3"/>
    <property type="match status" value="1"/>
</dbReference>
<gene>
    <name evidence="5" type="ORF">SAMN05216552_104530</name>
</gene>
<keyword evidence="6" id="KW-1185">Reference proteome</keyword>
<dbReference type="Pfam" id="PF00501">
    <property type="entry name" value="AMP-binding"/>
    <property type="match status" value="1"/>
</dbReference>
<accession>A0A1I7LZX7</accession>
<evidence type="ECO:0000259" key="3">
    <source>
        <dbReference type="Pfam" id="PF00501"/>
    </source>
</evidence>
<dbReference type="FunFam" id="3.30.300.30:FF:000008">
    <property type="entry name" value="2,3-dihydroxybenzoate-AMP ligase"/>
    <property type="match status" value="1"/>
</dbReference>
<organism evidence="5 6">
    <name type="scientific">Pseudoduganella namucuonensis</name>
    <dbReference type="NCBI Taxonomy" id="1035707"/>
    <lineage>
        <taxon>Bacteria</taxon>
        <taxon>Pseudomonadati</taxon>
        <taxon>Pseudomonadota</taxon>
        <taxon>Betaproteobacteria</taxon>
        <taxon>Burkholderiales</taxon>
        <taxon>Oxalobacteraceae</taxon>
        <taxon>Telluria group</taxon>
        <taxon>Pseudoduganella</taxon>
    </lineage>
</organism>
<dbReference type="EMBL" id="FPBO01000045">
    <property type="protein sequence ID" value="SFV15239.1"/>
    <property type="molecule type" value="Genomic_DNA"/>
</dbReference>
<comment type="similarity">
    <text evidence="1">Belongs to the ATP-dependent AMP-binding enzyme family.</text>
</comment>
<evidence type="ECO:0000256" key="1">
    <source>
        <dbReference type="ARBA" id="ARBA00006432"/>
    </source>
</evidence>
<dbReference type="Pfam" id="PF13193">
    <property type="entry name" value="AMP-binding_C"/>
    <property type="match status" value="1"/>
</dbReference>
<keyword evidence="2 5" id="KW-0436">Ligase</keyword>
<dbReference type="InterPro" id="IPR020845">
    <property type="entry name" value="AMP-binding_CS"/>
</dbReference>
<dbReference type="Gene3D" id="3.30.300.30">
    <property type="match status" value="1"/>
</dbReference>